<proteinExistence type="predicted"/>
<dbReference type="InterPro" id="IPR027417">
    <property type="entry name" value="P-loop_NTPase"/>
</dbReference>
<protein>
    <submittedName>
        <fullName evidence="1">AAA family ATPase</fullName>
    </submittedName>
</protein>
<dbReference type="Proteomes" id="UP001403094">
    <property type="component" value="Unassembled WGS sequence"/>
</dbReference>
<accession>A0ABN2VAC9</accession>
<sequence length="188" mass="19717">MSGTQGAGAVLVNGLPGAGKTTLARELAGELRLPLFSKDTLKESLADSLAGLRPPGTADREWSTVLGRAAAESLWALLADAGGRAVLESFWPAPLRPVVAASLERAGVAAAQEVWCEVPVAVARARFAARAPYRHPVHPVDEGEARWREWERTAVPLALGPVHRVGTTGPVDVPALAARLSARRGSGR</sequence>
<dbReference type="EMBL" id="BAAANQ010000007">
    <property type="protein sequence ID" value="GAA2057212.1"/>
    <property type="molecule type" value="Genomic_DNA"/>
</dbReference>
<dbReference type="RefSeq" id="WP_259453916.1">
    <property type="nucleotide sequence ID" value="NZ_BAAANQ010000007.1"/>
</dbReference>
<evidence type="ECO:0000313" key="1">
    <source>
        <dbReference type="EMBL" id="GAA2057212.1"/>
    </source>
</evidence>
<comment type="caution">
    <text evidence="1">The sequence shown here is derived from an EMBL/GenBank/DDBJ whole genome shotgun (WGS) entry which is preliminary data.</text>
</comment>
<name>A0ABN2VAC9_9ACTN</name>
<dbReference type="SUPFAM" id="SSF52540">
    <property type="entry name" value="P-loop containing nucleoside triphosphate hydrolases"/>
    <property type="match status" value="1"/>
</dbReference>
<keyword evidence="2" id="KW-1185">Reference proteome</keyword>
<gene>
    <name evidence="1" type="ORF">GCM10009757_35800</name>
</gene>
<dbReference type="Gene3D" id="3.40.50.300">
    <property type="entry name" value="P-loop containing nucleotide triphosphate hydrolases"/>
    <property type="match status" value="1"/>
</dbReference>
<organism evidence="1 2">
    <name type="scientific">Streptomyces cheonanensis</name>
    <dbReference type="NCBI Taxonomy" id="312720"/>
    <lineage>
        <taxon>Bacteria</taxon>
        <taxon>Bacillati</taxon>
        <taxon>Actinomycetota</taxon>
        <taxon>Actinomycetes</taxon>
        <taxon>Kitasatosporales</taxon>
        <taxon>Streptomycetaceae</taxon>
        <taxon>Streptomyces</taxon>
    </lineage>
</organism>
<evidence type="ECO:0000313" key="2">
    <source>
        <dbReference type="Proteomes" id="UP001403094"/>
    </source>
</evidence>
<reference evidence="1 2" key="1">
    <citation type="journal article" date="2019" name="Int. J. Syst. Evol. Microbiol.">
        <title>The Global Catalogue of Microorganisms (GCM) 10K type strain sequencing project: providing services to taxonomists for standard genome sequencing and annotation.</title>
        <authorList>
            <consortium name="The Broad Institute Genomics Platform"/>
            <consortium name="The Broad Institute Genome Sequencing Center for Infectious Disease"/>
            <person name="Wu L."/>
            <person name="Ma J."/>
        </authorList>
    </citation>
    <scope>NUCLEOTIDE SEQUENCE [LARGE SCALE GENOMIC DNA]</scope>
    <source>
        <strain evidence="1 2">JCM 14549</strain>
    </source>
</reference>
<dbReference type="Pfam" id="PF13671">
    <property type="entry name" value="AAA_33"/>
    <property type="match status" value="1"/>
</dbReference>